<gene>
    <name evidence="2" type="ordered locus">cauri_1946</name>
</gene>
<proteinExistence type="predicted"/>
<reference evidence="2 3" key="1">
    <citation type="journal article" date="2010" name="BMC Genomics">
        <title>Complete genome sequence and lifestyle of black-pigmented Corynebacterium aurimucosum ATCC 700975 (formerly C. nigricans CN-1) isolated from a vaginal swab of a woman with spontaneous abortion.</title>
        <authorList>
            <person name="Trost E."/>
            <person name="Gotker S."/>
            <person name="Schneider J."/>
            <person name="Schneiker-Bekel S."/>
            <person name="Szczepanowski R."/>
            <person name="Tilker A."/>
            <person name="Viehoever P."/>
            <person name="Arnold W."/>
            <person name="Bekel T."/>
            <person name="Blom J."/>
            <person name="Gartemann K.H."/>
            <person name="Linke B."/>
            <person name="Goesmann A."/>
            <person name="Puhler A."/>
            <person name="Shukla S.K."/>
            <person name="Tauch A."/>
        </authorList>
    </citation>
    <scope>NUCLEOTIDE SEQUENCE [LARGE SCALE GENOMIC DNA]</scope>
    <source>
        <strain evidence="3">ATCC 700975 / DSM 44827 / CIP 107346 / CN-1</strain>
    </source>
</reference>
<dbReference type="EMBL" id="CP001601">
    <property type="protein sequence ID" value="ACP33539.1"/>
    <property type="molecule type" value="Genomic_DNA"/>
</dbReference>
<feature type="coiled-coil region" evidence="1">
    <location>
        <begin position="70"/>
        <end position="97"/>
    </location>
</feature>
<dbReference type="eggNOG" id="ENOG5031TZ7">
    <property type="taxonomic scope" value="Bacteria"/>
</dbReference>
<sequence>MTDLSTANLKRLLAEATPGPWRAEVGAAGVPEGWDEHWLALHMGHNSMYDVGREPPAEEEYANFKLAALAPQLAQEVLRMREELRELRDQLKKRSEHYGKVELSTDPLDGIQLEDNYAEDEISRILGDHDG</sequence>
<accession>C3PI85</accession>
<dbReference type="Proteomes" id="UP000002077">
    <property type="component" value="Chromosome"/>
</dbReference>
<keyword evidence="3" id="KW-1185">Reference proteome</keyword>
<dbReference type="GeneID" id="31924661"/>
<keyword evidence="1" id="KW-0175">Coiled coil</keyword>
<name>C3PI85_CORA7</name>
<dbReference type="HOGENOM" id="CLU_1955908_0_0_11"/>
<evidence type="ECO:0000313" key="2">
    <source>
        <dbReference type="EMBL" id="ACP33539.1"/>
    </source>
</evidence>
<evidence type="ECO:0000313" key="3">
    <source>
        <dbReference type="Proteomes" id="UP000002077"/>
    </source>
</evidence>
<evidence type="ECO:0000256" key="1">
    <source>
        <dbReference type="SAM" id="Coils"/>
    </source>
</evidence>
<dbReference type="KEGG" id="car:cauri_1946"/>
<protein>
    <submittedName>
        <fullName evidence="2">Uncharacterized protein</fullName>
    </submittedName>
</protein>
<organism evidence="2 3">
    <name type="scientific">Corynebacterium aurimucosum (strain ATCC 700975 / DSM 44827 / CIP 107346 / CN-1)</name>
    <name type="common">Corynebacterium nigricans</name>
    <dbReference type="NCBI Taxonomy" id="548476"/>
    <lineage>
        <taxon>Bacteria</taxon>
        <taxon>Bacillati</taxon>
        <taxon>Actinomycetota</taxon>
        <taxon>Actinomycetes</taxon>
        <taxon>Mycobacteriales</taxon>
        <taxon>Corynebacteriaceae</taxon>
        <taxon>Corynebacterium</taxon>
    </lineage>
</organism>
<dbReference type="STRING" id="548476.cauri_1946"/>
<dbReference type="RefSeq" id="WP_010189063.1">
    <property type="nucleotide sequence ID" value="NC_012590.1"/>
</dbReference>
<dbReference type="AlphaFoldDB" id="C3PI85"/>